<keyword evidence="4 11" id="KW-0479">Metal-binding</keyword>
<feature type="region of interest" description="Disordered" evidence="14">
    <location>
        <begin position="1"/>
        <end position="32"/>
    </location>
</feature>
<gene>
    <name evidence="16" type="ORF">CLODIP_2_CD07796</name>
</gene>
<keyword evidence="9" id="KW-0804">Transcription</keyword>
<dbReference type="SUPFAM" id="SSF49417">
    <property type="entry name" value="p53-like transcription factors"/>
    <property type="match status" value="1"/>
</dbReference>
<dbReference type="GO" id="GO:0006915">
    <property type="term" value="P:apoptotic process"/>
    <property type="evidence" value="ECO:0007669"/>
    <property type="project" value="UniProtKB-KW"/>
</dbReference>
<keyword evidence="10" id="KW-0539">Nucleus</keyword>
<evidence type="ECO:0000256" key="5">
    <source>
        <dbReference type="ARBA" id="ARBA00022833"/>
    </source>
</evidence>
<evidence type="ECO:0000313" key="16">
    <source>
        <dbReference type="EMBL" id="CAB3359844.1"/>
    </source>
</evidence>
<feature type="compositionally biased region" description="Polar residues" evidence="14">
    <location>
        <begin position="1"/>
        <end position="15"/>
    </location>
</feature>
<keyword evidence="3" id="KW-0053">Apoptosis</keyword>
<feature type="site" description="Interaction with DNA" evidence="12">
    <location>
        <position position="167"/>
    </location>
</feature>
<evidence type="ECO:0000256" key="10">
    <source>
        <dbReference type="ARBA" id="ARBA00023242"/>
    </source>
</evidence>
<dbReference type="InterPro" id="IPR002117">
    <property type="entry name" value="p53_tumour_suppressor"/>
</dbReference>
<keyword evidence="7" id="KW-0238">DNA-binding</keyword>
<evidence type="ECO:0000256" key="12">
    <source>
        <dbReference type="PIRSR" id="PIRSR602117-2"/>
    </source>
</evidence>
<evidence type="ECO:0000256" key="6">
    <source>
        <dbReference type="ARBA" id="ARBA00023015"/>
    </source>
</evidence>
<evidence type="ECO:0000259" key="15">
    <source>
        <dbReference type="Pfam" id="PF00870"/>
    </source>
</evidence>
<keyword evidence="17" id="KW-1185">Reference proteome</keyword>
<dbReference type="InterPro" id="IPR011615">
    <property type="entry name" value="p53_DNA-bd"/>
</dbReference>
<evidence type="ECO:0000256" key="11">
    <source>
        <dbReference type="PIRSR" id="PIRSR602117-1"/>
    </source>
</evidence>
<name>A0A8S1C175_9INSE</name>
<accession>A0A8S1C175</accession>
<dbReference type="GO" id="GO:0000981">
    <property type="term" value="F:DNA-binding transcription factor activity, RNA polymerase II-specific"/>
    <property type="evidence" value="ECO:0007669"/>
    <property type="project" value="TreeGrafter"/>
</dbReference>
<evidence type="ECO:0000313" key="17">
    <source>
        <dbReference type="Proteomes" id="UP000494165"/>
    </source>
</evidence>
<dbReference type="CDD" id="cd08367">
    <property type="entry name" value="P53"/>
    <property type="match status" value="1"/>
</dbReference>
<reference evidence="16 17" key="1">
    <citation type="submission" date="2020-04" db="EMBL/GenBank/DDBJ databases">
        <authorList>
            <person name="Alioto T."/>
            <person name="Alioto T."/>
            <person name="Gomez Garrido J."/>
        </authorList>
    </citation>
    <scope>NUCLEOTIDE SEQUENCE [LARGE SCALE GENOMIC DNA]</scope>
</reference>
<dbReference type="Proteomes" id="UP000494165">
    <property type="component" value="Unassembled WGS sequence"/>
</dbReference>
<evidence type="ECO:0000256" key="4">
    <source>
        <dbReference type="ARBA" id="ARBA00022723"/>
    </source>
</evidence>
<dbReference type="Pfam" id="PF00870">
    <property type="entry name" value="P53"/>
    <property type="match status" value="1"/>
</dbReference>
<evidence type="ECO:0000256" key="9">
    <source>
        <dbReference type="ARBA" id="ARBA00023163"/>
    </source>
</evidence>
<keyword evidence="6" id="KW-0805">Transcription regulation</keyword>
<dbReference type="PANTHER" id="PTHR11447:SF16">
    <property type="entry name" value="P53 PROTEIN LONG FORM VARIANT 1"/>
    <property type="match status" value="1"/>
</dbReference>
<dbReference type="PANTHER" id="PTHR11447">
    <property type="entry name" value="CELLULAR TUMOR ANTIGEN P53"/>
    <property type="match status" value="1"/>
</dbReference>
<dbReference type="InterPro" id="IPR012346">
    <property type="entry name" value="p53/RUNT-type_TF_DNA-bd_sf"/>
</dbReference>
<dbReference type="GO" id="GO:0046872">
    <property type="term" value="F:metal ion binding"/>
    <property type="evidence" value="ECO:0007669"/>
    <property type="project" value="UniProtKB-KW"/>
</dbReference>
<dbReference type="InterPro" id="IPR008967">
    <property type="entry name" value="p53-like_TF_DNA-bd_sf"/>
</dbReference>
<comment type="cofactor">
    <cofactor evidence="11">
        <name>Zn(2+)</name>
        <dbReference type="ChEBI" id="CHEBI:29105"/>
    </cofactor>
    <text evidence="11">Binds 1 zinc ion per subunit.</text>
</comment>
<evidence type="ECO:0000256" key="2">
    <source>
        <dbReference type="ARBA" id="ARBA00006167"/>
    </source>
</evidence>
<comment type="similarity">
    <text evidence="2">Belongs to the p53 family.</text>
</comment>
<evidence type="ECO:0000256" key="1">
    <source>
        <dbReference type="ARBA" id="ARBA00004123"/>
    </source>
</evidence>
<protein>
    <recommendedName>
        <fullName evidence="15">p53 DNA-binding domain-containing protein</fullName>
    </recommendedName>
</protein>
<dbReference type="Gene3D" id="2.60.40.720">
    <property type="match status" value="2"/>
</dbReference>
<feature type="binding site" evidence="11">
    <location>
        <position position="267"/>
    </location>
    <ligand>
        <name>Zn(2+)</name>
        <dbReference type="ChEBI" id="CHEBI:29105"/>
    </ligand>
</feature>
<evidence type="ECO:0000256" key="8">
    <source>
        <dbReference type="ARBA" id="ARBA00023159"/>
    </source>
</evidence>
<keyword evidence="8" id="KW-0010">Activator</keyword>
<comment type="caution">
    <text evidence="16">The sequence shown here is derived from an EMBL/GenBank/DDBJ whole genome shotgun (WGS) entry which is preliminary data.</text>
</comment>
<organism evidence="16 17">
    <name type="scientific">Cloeon dipterum</name>
    <dbReference type="NCBI Taxonomy" id="197152"/>
    <lineage>
        <taxon>Eukaryota</taxon>
        <taxon>Metazoa</taxon>
        <taxon>Ecdysozoa</taxon>
        <taxon>Arthropoda</taxon>
        <taxon>Hexapoda</taxon>
        <taxon>Insecta</taxon>
        <taxon>Pterygota</taxon>
        <taxon>Palaeoptera</taxon>
        <taxon>Ephemeroptera</taxon>
        <taxon>Pisciforma</taxon>
        <taxon>Baetidae</taxon>
        <taxon>Cloeon</taxon>
    </lineage>
</organism>
<keyword evidence="5 11" id="KW-0862">Zinc</keyword>
<dbReference type="GO" id="GO:0005634">
    <property type="term" value="C:nucleus"/>
    <property type="evidence" value="ECO:0007669"/>
    <property type="project" value="UniProtKB-SubCell"/>
</dbReference>
<evidence type="ECO:0000256" key="3">
    <source>
        <dbReference type="ARBA" id="ARBA00022703"/>
    </source>
</evidence>
<feature type="binding site" evidence="11">
    <location>
        <position position="222"/>
    </location>
    <ligand>
        <name>Zn(2+)</name>
        <dbReference type="ChEBI" id="CHEBI:29105"/>
    </ligand>
</feature>
<evidence type="ECO:0000256" key="7">
    <source>
        <dbReference type="ARBA" id="ARBA00023125"/>
    </source>
</evidence>
<feature type="domain" description="p53 DNA-binding" evidence="15">
    <location>
        <begin position="249"/>
        <end position="312"/>
    </location>
</feature>
<comment type="subcellular location">
    <subcellularLocation>
        <location evidence="1">Nucleus</location>
    </subcellularLocation>
</comment>
<dbReference type="GO" id="GO:0000978">
    <property type="term" value="F:RNA polymerase II cis-regulatory region sequence-specific DNA binding"/>
    <property type="evidence" value="ECO:0007669"/>
    <property type="project" value="TreeGrafter"/>
</dbReference>
<sequence length="400" mass="44938">MDHTNGLNSNETTPDNRLGLPSGPLPNDQSLLIPDVVMHPPPRLTPPVGHPSLVHQNEVSLHQQFQGNYYLHHQQPNPHNQGFPVSSQGAQYPPMMLQNGNPSILMNTFNPMANYTPAYQQADNCNSEFNNSRIVENQATCELPSMEVFTGNYDFHVNVARTLDDSKRSAWEFSEVLNKLFVMEGRNVPMQFKVKNINPSMYVRAVGIYCDPDSSNKPVLRCPNHLRVDEPLNIDYKFIDHVIRCNNQQPGSEYVTVLYAMMCRSSCISGINRRGLAIVFTLEIEGRVLGRQVIAVRVCASPHRDRMLEERRLSKGEASALLVKNEGPSVPNGVSADSPSDPIGPLDQMYFVPVNNCDDYVVLARLALDLVKKDYPEGPVKEIEIQRYQSILNTMGENQH</sequence>
<dbReference type="EMBL" id="CADEPI010000002">
    <property type="protein sequence ID" value="CAB3359844.1"/>
    <property type="molecule type" value="Genomic_DNA"/>
</dbReference>
<dbReference type="AlphaFoldDB" id="A0A8S1C175"/>
<feature type="binding site" evidence="11">
    <location>
        <position position="263"/>
    </location>
    <ligand>
        <name>Zn(2+)</name>
        <dbReference type="ChEBI" id="CHEBI:29105"/>
    </ligand>
</feature>
<evidence type="ECO:0000256" key="13">
    <source>
        <dbReference type="PIRSR" id="PIRSR602117-3"/>
    </source>
</evidence>
<feature type="cross-link" description="Glycyl lysine isopeptide (Lys-Gly) (interchain with G-Cter in ubiquitin)" evidence="13">
    <location>
        <position position="315"/>
    </location>
</feature>
<evidence type="ECO:0000256" key="14">
    <source>
        <dbReference type="SAM" id="MobiDB-lite"/>
    </source>
</evidence>
<dbReference type="OrthoDB" id="5915660at2759"/>
<proteinExistence type="inferred from homology"/>
<feature type="binding site" evidence="11">
    <location>
        <position position="225"/>
    </location>
    <ligand>
        <name>Zn(2+)</name>
        <dbReference type="ChEBI" id="CHEBI:29105"/>
    </ligand>
</feature>